<protein>
    <submittedName>
        <fullName evidence="5">NADH-ubiquinone oxidoreductase subunit F-like iron-sulfur protein</fullName>
    </submittedName>
</protein>
<accession>A0A3N1UQW7</accession>
<dbReference type="RefSeq" id="WP_123289992.1">
    <property type="nucleotide sequence ID" value="NZ_RJVA01000011.1"/>
</dbReference>
<evidence type="ECO:0000256" key="3">
    <source>
        <dbReference type="ARBA" id="ARBA00023014"/>
    </source>
</evidence>
<dbReference type="Gene3D" id="3.40.30.10">
    <property type="entry name" value="Glutaredoxin"/>
    <property type="match status" value="1"/>
</dbReference>
<dbReference type="OrthoDB" id="9805533at2"/>
<name>A0A3N1UQW7_9BACT</name>
<dbReference type="SMART" id="SM00928">
    <property type="entry name" value="NADH_4Fe-4S"/>
    <property type="match status" value="1"/>
</dbReference>
<dbReference type="GO" id="GO:0051539">
    <property type="term" value="F:4 iron, 4 sulfur cluster binding"/>
    <property type="evidence" value="ECO:0007669"/>
    <property type="project" value="InterPro"/>
</dbReference>
<dbReference type="Gene3D" id="1.20.1440.230">
    <property type="entry name" value="NADH-ubiquinone oxidoreductase 51kDa subunit, iron-sulphur binding domain"/>
    <property type="match status" value="1"/>
</dbReference>
<dbReference type="Pfam" id="PF10589">
    <property type="entry name" value="NADH_4Fe-4S"/>
    <property type="match status" value="1"/>
</dbReference>
<gene>
    <name evidence="5" type="ORF">EDC27_1514</name>
</gene>
<dbReference type="EMBL" id="RJVA01000011">
    <property type="protein sequence ID" value="ROQ93494.1"/>
    <property type="molecule type" value="Genomic_DNA"/>
</dbReference>
<keyword evidence="3" id="KW-0411">Iron-sulfur</keyword>
<reference evidence="5 6" key="1">
    <citation type="submission" date="2018-11" db="EMBL/GenBank/DDBJ databases">
        <title>Genomic Encyclopedia of Type Strains, Phase IV (KMG-IV): sequencing the most valuable type-strain genomes for metagenomic binning, comparative biology and taxonomic classification.</title>
        <authorList>
            <person name="Goeker M."/>
        </authorList>
    </citation>
    <scope>NUCLEOTIDE SEQUENCE [LARGE SCALE GENOMIC DNA]</scope>
    <source>
        <strain evidence="5 6">DSM 22027</strain>
    </source>
</reference>
<dbReference type="InterPro" id="IPR019575">
    <property type="entry name" value="Nuop51_4Fe4S-bd"/>
</dbReference>
<dbReference type="InterPro" id="IPR036249">
    <property type="entry name" value="Thioredoxin-like_sf"/>
</dbReference>
<dbReference type="GO" id="GO:0046872">
    <property type="term" value="F:metal ion binding"/>
    <property type="evidence" value="ECO:0007669"/>
    <property type="project" value="UniProtKB-KW"/>
</dbReference>
<comment type="caution">
    <text evidence="5">The sequence shown here is derived from an EMBL/GenBank/DDBJ whole genome shotgun (WGS) entry which is preliminary data.</text>
</comment>
<dbReference type="InterPro" id="IPR037207">
    <property type="entry name" value="Nuop51_4Fe4S-bd_sf"/>
</dbReference>
<dbReference type="CDD" id="cd02980">
    <property type="entry name" value="TRX_Fd_family"/>
    <property type="match status" value="1"/>
</dbReference>
<organism evidence="5 6">
    <name type="scientific">Desulfosoma caldarium</name>
    <dbReference type="NCBI Taxonomy" id="610254"/>
    <lineage>
        <taxon>Bacteria</taxon>
        <taxon>Pseudomonadati</taxon>
        <taxon>Thermodesulfobacteriota</taxon>
        <taxon>Syntrophobacteria</taxon>
        <taxon>Syntrophobacterales</taxon>
        <taxon>Syntrophobacteraceae</taxon>
        <taxon>Desulfosoma</taxon>
    </lineage>
</organism>
<dbReference type="Proteomes" id="UP000276223">
    <property type="component" value="Unassembled WGS sequence"/>
</dbReference>
<evidence type="ECO:0000313" key="6">
    <source>
        <dbReference type="Proteomes" id="UP000276223"/>
    </source>
</evidence>
<proteinExistence type="predicted"/>
<dbReference type="SUPFAM" id="SSF140490">
    <property type="entry name" value="Nqo1C-terminal domain-like"/>
    <property type="match status" value="1"/>
</dbReference>
<keyword evidence="6" id="KW-1185">Reference proteome</keyword>
<evidence type="ECO:0000313" key="5">
    <source>
        <dbReference type="EMBL" id="ROQ93494.1"/>
    </source>
</evidence>
<dbReference type="SUPFAM" id="SSF52833">
    <property type="entry name" value="Thioredoxin-like"/>
    <property type="match status" value="1"/>
</dbReference>
<evidence type="ECO:0000259" key="4">
    <source>
        <dbReference type="SMART" id="SM00928"/>
    </source>
</evidence>
<dbReference type="PANTHER" id="PTHR43578">
    <property type="entry name" value="NADH-QUINONE OXIDOREDUCTASE SUBUNIT F"/>
    <property type="match status" value="1"/>
</dbReference>
<dbReference type="AlphaFoldDB" id="A0A3N1UQW7"/>
<keyword evidence="5" id="KW-0830">Ubiquinone</keyword>
<dbReference type="PANTHER" id="PTHR43578:SF3">
    <property type="entry name" value="NADH-QUINONE OXIDOREDUCTASE SUBUNIT F"/>
    <property type="match status" value="1"/>
</dbReference>
<feature type="domain" description="NADH-ubiquinone oxidoreductase 51kDa subunit iron-sulphur binding" evidence="4">
    <location>
        <begin position="171"/>
        <end position="216"/>
    </location>
</feature>
<evidence type="ECO:0000256" key="2">
    <source>
        <dbReference type="ARBA" id="ARBA00023004"/>
    </source>
</evidence>
<keyword evidence="2" id="KW-0408">Iron</keyword>
<evidence type="ECO:0000256" key="1">
    <source>
        <dbReference type="ARBA" id="ARBA00022723"/>
    </source>
</evidence>
<keyword evidence="1" id="KW-0479">Metal-binding</keyword>
<sequence length="300" mass="33224">MLERLRDLKQDIREKVRVSVRAAVEMVTPAPKQLDRGPLSSGRAFCDPASKKACVTVCTPRGDCSCDAAALRESLEKALQEHGLEIKVGEAKTGCSGTCSQGPFLGFPQKGFFYLGVPPQAAAEVVRETLVKGRLLFPYLSINPDRSYRPDILYDRFSGLLAAIDESVCMVEVAKYFLDFEEGLSCGKCVPCRLGIRRMAESLERIVGGRATMDDLEQLGILCETMIYAPFCQFAMASTKPVLSAITYFKEEFLEHIEKKECRAGVCQALVEFQRKKAFRERMVAKKKKPSEAALQGADP</sequence>